<sequence length="40" mass="4359">MSWNTPSLTFTFLGGIAMGSRGKAHLKIFILTTCNATDKQ</sequence>
<name>A0A1J8R1B9_9AGAM</name>
<dbReference type="EMBL" id="LVVM01003079">
    <property type="protein sequence ID" value="OJA15522.1"/>
    <property type="molecule type" value="Genomic_DNA"/>
</dbReference>
<comment type="caution">
    <text evidence="1">The sequence shown here is derived from an EMBL/GenBank/DDBJ whole genome shotgun (WGS) entry which is preliminary data.</text>
</comment>
<evidence type="ECO:0000313" key="2">
    <source>
        <dbReference type="Proteomes" id="UP000183567"/>
    </source>
</evidence>
<reference evidence="1 2" key="1">
    <citation type="submission" date="2016-03" db="EMBL/GenBank/DDBJ databases">
        <title>Comparative genomics of the ectomycorrhizal sister species Rhizopogon vinicolor and Rhizopogon vesiculosus (Basidiomycota: Boletales) reveals a divergence of the mating type B locus.</title>
        <authorList>
            <person name="Mujic A.B."/>
            <person name="Kuo A."/>
            <person name="Tritt A."/>
            <person name="Lipzen A."/>
            <person name="Chen C."/>
            <person name="Johnson J."/>
            <person name="Sharma A."/>
            <person name="Barry K."/>
            <person name="Grigoriev I.V."/>
            <person name="Spatafora J.W."/>
        </authorList>
    </citation>
    <scope>NUCLEOTIDE SEQUENCE [LARGE SCALE GENOMIC DNA]</scope>
    <source>
        <strain evidence="1 2">AM-OR11-056</strain>
    </source>
</reference>
<evidence type="ECO:0000313" key="1">
    <source>
        <dbReference type="EMBL" id="OJA15522.1"/>
    </source>
</evidence>
<protein>
    <submittedName>
        <fullName evidence="1">Uncharacterized protein</fullName>
    </submittedName>
</protein>
<gene>
    <name evidence="1" type="ORF">AZE42_13732</name>
</gene>
<dbReference type="Proteomes" id="UP000183567">
    <property type="component" value="Unassembled WGS sequence"/>
</dbReference>
<proteinExistence type="predicted"/>
<keyword evidence="2" id="KW-1185">Reference proteome</keyword>
<organism evidence="1 2">
    <name type="scientific">Rhizopogon vesiculosus</name>
    <dbReference type="NCBI Taxonomy" id="180088"/>
    <lineage>
        <taxon>Eukaryota</taxon>
        <taxon>Fungi</taxon>
        <taxon>Dikarya</taxon>
        <taxon>Basidiomycota</taxon>
        <taxon>Agaricomycotina</taxon>
        <taxon>Agaricomycetes</taxon>
        <taxon>Agaricomycetidae</taxon>
        <taxon>Boletales</taxon>
        <taxon>Suillineae</taxon>
        <taxon>Rhizopogonaceae</taxon>
        <taxon>Rhizopogon</taxon>
    </lineage>
</organism>
<dbReference type="AlphaFoldDB" id="A0A1J8R1B9"/>
<accession>A0A1J8R1B9</accession>